<dbReference type="GO" id="GO:0016747">
    <property type="term" value="F:acyltransferase activity, transferring groups other than amino-acyl groups"/>
    <property type="evidence" value="ECO:0007669"/>
    <property type="project" value="InterPro"/>
</dbReference>
<reference evidence="4" key="1">
    <citation type="submission" date="2019-08" db="EMBL/GenBank/DDBJ databases">
        <authorList>
            <person name="Kucharzyk K."/>
            <person name="Murdoch R.W."/>
            <person name="Higgins S."/>
            <person name="Loffler F."/>
        </authorList>
    </citation>
    <scope>NUCLEOTIDE SEQUENCE</scope>
</reference>
<dbReference type="EMBL" id="VSSQ01005931">
    <property type="protein sequence ID" value="MPM30932.1"/>
    <property type="molecule type" value="Genomic_DNA"/>
</dbReference>
<dbReference type="SUPFAM" id="SSF55729">
    <property type="entry name" value="Acyl-CoA N-acyltransferases (Nat)"/>
    <property type="match status" value="1"/>
</dbReference>
<proteinExistence type="predicted"/>
<keyword evidence="2" id="KW-0012">Acyltransferase</keyword>
<dbReference type="InterPro" id="IPR016181">
    <property type="entry name" value="Acyl_CoA_acyltransferase"/>
</dbReference>
<dbReference type="InterPro" id="IPR000182">
    <property type="entry name" value="GNAT_dom"/>
</dbReference>
<name>A0A644YQP0_9ZZZZ</name>
<sequence length="101" mass="11968">MFVLSERCDEEYAAGGWRNPESRFCVLHRLCVHPDFQHRKVAARAMDYIEESLRQAGVESVRLDAFSLNPYALRLYESRGYERAGQVRFRKGLFYLYEKQL</sequence>
<protein>
    <recommendedName>
        <fullName evidence="3">N-acetyltransferase domain-containing protein</fullName>
    </recommendedName>
</protein>
<dbReference type="PANTHER" id="PTHR43877:SF2">
    <property type="entry name" value="AMINOALKYLPHOSPHONATE N-ACETYLTRANSFERASE-RELATED"/>
    <property type="match status" value="1"/>
</dbReference>
<dbReference type="InterPro" id="IPR050832">
    <property type="entry name" value="Bact_Acetyltransf"/>
</dbReference>
<dbReference type="PANTHER" id="PTHR43877">
    <property type="entry name" value="AMINOALKYLPHOSPHONATE N-ACETYLTRANSFERASE-RELATED-RELATED"/>
    <property type="match status" value="1"/>
</dbReference>
<accession>A0A644YQP0</accession>
<dbReference type="AlphaFoldDB" id="A0A644YQP0"/>
<gene>
    <name evidence="4" type="ORF">SDC9_77485</name>
</gene>
<keyword evidence="1" id="KW-0808">Transferase</keyword>
<evidence type="ECO:0000256" key="1">
    <source>
        <dbReference type="ARBA" id="ARBA00022679"/>
    </source>
</evidence>
<comment type="caution">
    <text evidence="4">The sequence shown here is derived from an EMBL/GenBank/DDBJ whole genome shotgun (WGS) entry which is preliminary data.</text>
</comment>
<dbReference type="Gene3D" id="3.40.630.30">
    <property type="match status" value="1"/>
</dbReference>
<evidence type="ECO:0000259" key="3">
    <source>
        <dbReference type="PROSITE" id="PS51186"/>
    </source>
</evidence>
<evidence type="ECO:0000313" key="4">
    <source>
        <dbReference type="EMBL" id="MPM30932.1"/>
    </source>
</evidence>
<dbReference type="CDD" id="cd04301">
    <property type="entry name" value="NAT_SF"/>
    <property type="match status" value="1"/>
</dbReference>
<dbReference type="Pfam" id="PF00583">
    <property type="entry name" value="Acetyltransf_1"/>
    <property type="match status" value="1"/>
</dbReference>
<feature type="domain" description="N-acetyltransferase" evidence="3">
    <location>
        <begin position="1"/>
        <end position="101"/>
    </location>
</feature>
<organism evidence="4">
    <name type="scientific">bioreactor metagenome</name>
    <dbReference type="NCBI Taxonomy" id="1076179"/>
    <lineage>
        <taxon>unclassified sequences</taxon>
        <taxon>metagenomes</taxon>
        <taxon>ecological metagenomes</taxon>
    </lineage>
</organism>
<evidence type="ECO:0000256" key="2">
    <source>
        <dbReference type="ARBA" id="ARBA00023315"/>
    </source>
</evidence>
<dbReference type="PROSITE" id="PS51186">
    <property type="entry name" value="GNAT"/>
    <property type="match status" value="1"/>
</dbReference>